<evidence type="ECO:0000256" key="3">
    <source>
        <dbReference type="ARBA" id="ARBA00022801"/>
    </source>
</evidence>
<dbReference type="CDD" id="cd16026">
    <property type="entry name" value="GALNS_like"/>
    <property type="match status" value="1"/>
</dbReference>
<protein>
    <submittedName>
        <fullName evidence="7">Arylsulfatase</fullName>
    </submittedName>
</protein>
<dbReference type="AlphaFoldDB" id="A0A4Q1CA98"/>
<dbReference type="Gene3D" id="3.30.1120.10">
    <property type="match status" value="1"/>
</dbReference>
<proteinExistence type="inferred from homology"/>
<evidence type="ECO:0000256" key="5">
    <source>
        <dbReference type="SAM" id="SignalP"/>
    </source>
</evidence>
<evidence type="ECO:0000313" key="7">
    <source>
        <dbReference type="EMBL" id="RXK55944.1"/>
    </source>
</evidence>
<evidence type="ECO:0000259" key="6">
    <source>
        <dbReference type="Pfam" id="PF00884"/>
    </source>
</evidence>
<dbReference type="PANTHER" id="PTHR42693:SF33">
    <property type="entry name" value="ARYLSULFATASE"/>
    <property type="match status" value="1"/>
</dbReference>
<feature type="domain" description="Sulfatase N-terminal" evidence="6">
    <location>
        <begin position="55"/>
        <end position="355"/>
    </location>
</feature>
<dbReference type="OrthoDB" id="9762324at2"/>
<comment type="similarity">
    <text evidence="1">Belongs to the sulfatase family.</text>
</comment>
<gene>
    <name evidence="7" type="ORF">ESB00_08710</name>
</gene>
<reference evidence="7 8" key="1">
    <citation type="submission" date="2019-01" db="EMBL/GenBank/DDBJ databases">
        <title>Lacunisphaera sp. strain TWA-58.</title>
        <authorList>
            <person name="Chen W.-M."/>
        </authorList>
    </citation>
    <scope>NUCLEOTIDE SEQUENCE [LARGE SCALE GENOMIC DNA]</scope>
    <source>
        <strain evidence="7 8">TWA-58</strain>
    </source>
</reference>
<dbReference type="Gene3D" id="3.40.720.10">
    <property type="entry name" value="Alkaline Phosphatase, subunit A"/>
    <property type="match status" value="1"/>
</dbReference>
<accession>A0A4Q1CA98</accession>
<dbReference type="GO" id="GO:0046872">
    <property type="term" value="F:metal ion binding"/>
    <property type="evidence" value="ECO:0007669"/>
    <property type="project" value="UniProtKB-KW"/>
</dbReference>
<dbReference type="InterPro" id="IPR050738">
    <property type="entry name" value="Sulfatase"/>
</dbReference>
<dbReference type="PANTHER" id="PTHR42693">
    <property type="entry name" value="ARYLSULFATASE FAMILY MEMBER"/>
    <property type="match status" value="1"/>
</dbReference>
<evidence type="ECO:0000313" key="8">
    <source>
        <dbReference type="Proteomes" id="UP000290218"/>
    </source>
</evidence>
<name>A0A4Q1CA98_9BACT</name>
<dbReference type="GO" id="GO:0004065">
    <property type="term" value="F:arylsulfatase activity"/>
    <property type="evidence" value="ECO:0007669"/>
    <property type="project" value="TreeGrafter"/>
</dbReference>
<dbReference type="Pfam" id="PF00884">
    <property type="entry name" value="Sulfatase"/>
    <property type="match status" value="1"/>
</dbReference>
<keyword evidence="2" id="KW-0479">Metal-binding</keyword>
<evidence type="ECO:0000256" key="4">
    <source>
        <dbReference type="ARBA" id="ARBA00022837"/>
    </source>
</evidence>
<evidence type="ECO:0000256" key="1">
    <source>
        <dbReference type="ARBA" id="ARBA00008779"/>
    </source>
</evidence>
<dbReference type="PROSITE" id="PS00149">
    <property type="entry name" value="SULFATASE_2"/>
    <property type="match status" value="1"/>
</dbReference>
<dbReference type="InterPro" id="IPR024607">
    <property type="entry name" value="Sulfatase_CS"/>
</dbReference>
<organism evidence="7 8">
    <name type="scientific">Oleiharenicola lentus</name>
    <dbReference type="NCBI Taxonomy" id="2508720"/>
    <lineage>
        <taxon>Bacteria</taxon>
        <taxon>Pseudomonadati</taxon>
        <taxon>Verrucomicrobiota</taxon>
        <taxon>Opitutia</taxon>
        <taxon>Opitutales</taxon>
        <taxon>Opitutaceae</taxon>
        <taxon>Oleiharenicola</taxon>
    </lineage>
</organism>
<dbReference type="SUPFAM" id="SSF53649">
    <property type="entry name" value="Alkaline phosphatase-like"/>
    <property type="match status" value="1"/>
</dbReference>
<dbReference type="Proteomes" id="UP000290218">
    <property type="component" value="Unassembled WGS sequence"/>
</dbReference>
<feature type="chain" id="PRO_5020442685" evidence="5">
    <location>
        <begin position="47"/>
        <end position="501"/>
    </location>
</feature>
<feature type="signal peptide" evidence="5">
    <location>
        <begin position="1"/>
        <end position="46"/>
    </location>
</feature>
<keyword evidence="5" id="KW-0732">Signal</keyword>
<sequence>MSTSWPARNWCLRWAPKRKSSGTYPKMKLTALLSSLLLTCTGLLHAGAPDSAERPNVVIILADDLGYGDLGCYGHPTVKTPNLDRLAATGARFTQFNCPAPYCAPTRASLLTGRYPFRHGLTGNPAPDGQRAEEDSLHLPTGEITLAQLFQQAGYATGMVGKWHLGHARPEWLPTRRGFDEYLGILYSNDMRPVQLVESEQPIEYPLVQANLTQRYTARAINFIKRNQSRGFFLYLAHAMPHKPLAASEAFYRKSGTGLYGDVMTELDWSVGEVMKTLRELGLEEKTLVIFAGDNGPFYGGSTGGLRGMKASSYEGGYRTPCLARWPGKIPAGHTNRSPAVMMDLFTTTLNAAGIAPPADRVIDGRDLMPQLTSDAASPHKVILGQLGPRVATIRDARWKLHVLPASDQRSRRAPPGERWLDPRGPDGVTILAPAEQYSPDHYPGLTNGDAPAPMQLFDLESDPGEQHDVAAAHPEIVVRLRQHYENLMQAAAESPAPPPS</sequence>
<keyword evidence="8" id="KW-1185">Reference proteome</keyword>
<keyword evidence="3" id="KW-0378">Hydrolase</keyword>
<dbReference type="EMBL" id="SDHX01000001">
    <property type="protein sequence ID" value="RXK55944.1"/>
    <property type="molecule type" value="Genomic_DNA"/>
</dbReference>
<keyword evidence="4" id="KW-0106">Calcium</keyword>
<dbReference type="InterPro" id="IPR017850">
    <property type="entry name" value="Alkaline_phosphatase_core_sf"/>
</dbReference>
<evidence type="ECO:0000256" key="2">
    <source>
        <dbReference type="ARBA" id="ARBA00022723"/>
    </source>
</evidence>
<comment type="caution">
    <text evidence="7">The sequence shown here is derived from an EMBL/GenBank/DDBJ whole genome shotgun (WGS) entry which is preliminary data.</text>
</comment>
<dbReference type="InterPro" id="IPR000917">
    <property type="entry name" value="Sulfatase_N"/>
</dbReference>